<dbReference type="OrthoDB" id="411145at2759"/>
<dbReference type="PANTHER" id="PTHR43200">
    <property type="entry name" value="PHOSPHATASE"/>
    <property type="match status" value="1"/>
</dbReference>
<sequence>MAYDKELAAAIKAASLAARLCRKVQKALLQSDVRSKHGRNKSPVTVADYGSQALVSFVLQQEFPGEFSLVAEEVKISSFSEKWLQVGVIIGGYPICPYLKGVYGLRESIKVGWIFTFMEEVTGFQKYYSFIMDTNYRVM</sequence>
<name>A0A7J9HS15_9ROSI</name>
<dbReference type="GO" id="GO:0000103">
    <property type="term" value="P:sulfate assimilation"/>
    <property type="evidence" value="ECO:0007669"/>
    <property type="project" value="TreeGrafter"/>
</dbReference>
<evidence type="ECO:0000256" key="1">
    <source>
        <dbReference type="ARBA" id="ARBA00001946"/>
    </source>
</evidence>
<proteinExistence type="inferred from homology"/>
<organism evidence="6 7">
    <name type="scientific">Gossypium harknessii</name>
    <dbReference type="NCBI Taxonomy" id="34285"/>
    <lineage>
        <taxon>Eukaryota</taxon>
        <taxon>Viridiplantae</taxon>
        <taxon>Streptophyta</taxon>
        <taxon>Embryophyta</taxon>
        <taxon>Tracheophyta</taxon>
        <taxon>Spermatophyta</taxon>
        <taxon>Magnoliopsida</taxon>
        <taxon>eudicotyledons</taxon>
        <taxon>Gunneridae</taxon>
        <taxon>Pentapetalae</taxon>
        <taxon>rosids</taxon>
        <taxon>malvids</taxon>
        <taxon>Malvales</taxon>
        <taxon>Malvaceae</taxon>
        <taxon>Malvoideae</taxon>
        <taxon>Gossypium</taxon>
    </lineage>
</organism>
<protein>
    <submittedName>
        <fullName evidence="6">Uncharacterized protein</fullName>
    </submittedName>
</protein>
<dbReference type="SUPFAM" id="SSF56655">
    <property type="entry name" value="Carbohydrate phosphatase"/>
    <property type="match status" value="1"/>
</dbReference>
<dbReference type="InterPro" id="IPR051090">
    <property type="entry name" value="Inositol_monoP_superfamily"/>
</dbReference>
<evidence type="ECO:0000256" key="4">
    <source>
        <dbReference type="ARBA" id="ARBA00022801"/>
    </source>
</evidence>
<dbReference type="AlphaFoldDB" id="A0A7J9HS15"/>
<keyword evidence="3" id="KW-0479">Metal-binding</keyword>
<dbReference type="GO" id="GO:0046872">
    <property type="term" value="F:metal ion binding"/>
    <property type="evidence" value="ECO:0007669"/>
    <property type="project" value="UniProtKB-KW"/>
</dbReference>
<comment type="caution">
    <text evidence="6">The sequence shown here is derived from an EMBL/GenBank/DDBJ whole genome shotgun (WGS) entry which is preliminary data.</text>
</comment>
<gene>
    <name evidence="6" type="ORF">Gohar_026596</name>
</gene>
<keyword evidence="5" id="KW-0460">Magnesium</keyword>
<reference evidence="6 7" key="1">
    <citation type="journal article" date="2019" name="Genome Biol. Evol.">
        <title>Insights into the evolution of the New World diploid cottons (Gossypium, subgenus Houzingenia) based on genome sequencing.</title>
        <authorList>
            <person name="Grover C.E."/>
            <person name="Arick M.A. 2nd"/>
            <person name="Thrash A."/>
            <person name="Conover J.L."/>
            <person name="Sanders W.S."/>
            <person name="Peterson D.G."/>
            <person name="Frelichowski J.E."/>
            <person name="Scheffler J.A."/>
            <person name="Scheffler B.E."/>
            <person name="Wendel J.F."/>
        </authorList>
    </citation>
    <scope>NUCLEOTIDE SEQUENCE [LARGE SCALE GENOMIC DNA]</scope>
    <source>
        <strain evidence="6">0</strain>
        <tissue evidence="6">Leaf</tissue>
    </source>
</reference>
<feature type="non-terminal residue" evidence="6">
    <location>
        <position position="1"/>
    </location>
</feature>
<evidence type="ECO:0000313" key="7">
    <source>
        <dbReference type="Proteomes" id="UP000593560"/>
    </source>
</evidence>
<dbReference type="Proteomes" id="UP000593560">
    <property type="component" value="Unassembled WGS sequence"/>
</dbReference>
<comment type="cofactor">
    <cofactor evidence="1">
        <name>Mg(2+)</name>
        <dbReference type="ChEBI" id="CHEBI:18420"/>
    </cofactor>
</comment>
<accession>A0A7J9HS15</accession>
<keyword evidence="7" id="KW-1185">Reference proteome</keyword>
<dbReference type="PANTHER" id="PTHR43200:SF6">
    <property type="entry name" value="3'(2'),5'-BISPHOSPHATE NUCLEOTIDASE"/>
    <property type="match status" value="1"/>
</dbReference>
<comment type="similarity">
    <text evidence="2">Belongs to the inositol monophosphatase superfamily.</text>
</comment>
<dbReference type="Gene3D" id="3.30.540.10">
    <property type="entry name" value="Fructose-1,6-Bisphosphatase, subunit A, domain 1"/>
    <property type="match status" value="1"/>
</dbReference>
<evidence type="ECO:0000256" key="3">
    <source>
        <dbReference type="ARBA" id="ARBA00022723"/>
    </source>
</evidence>
<dbReference type="GO" id="GO:0008441">
    <property type="term" value="F:3'(2'),5'-bisphosphate nucleotidase activity"/>
    <property type="evidence" value="ECO:0007669"/>
    <property type="project" value="TreeGrafter"/>
</dbReference>
<evidence type="ECO:0000256" key="5">
    <source>
        <dbReference type="ARBA" id="ARBA00022842"/>
    </source>
</evidence>
<keyword evidence="4" id="KW-0378">Hydrolase</keyword>
<evidence type="ECO:0000256" key="2">
    <source>
        <dbReference type="ARBA" id="ARBA00009759"/>
    </source>
</evidence>
<evidence type="ECO:0000313" key="6">
    <source>
        <dbReference type="EMBL" id="MBA0812651.1"/>
    </source>
</evidence>
<dbReference type="EMBL" id="JABFAD010000011">
    <property type="protein sequence ID" value="MBA0812651.1"/>
    <property type="molecule type" value="Genomic_DNA"/>
</dbReference>